<dbReference type="InterPro" id="IPR033181">
    <property type="entry name" value="Mic26_fungi"/>
</dbReference>
<dbReference type="GO" id="GO:0042407">
    <property type="term" value="P:cristae formation"/>
    <property type="evidence" value="ECO:0007669"/>
    <property type="project" value="InterPro"/>
</dbReference>
<accession>A0A9W8E5M0</accession>
<dbReference type="AlphaFoldDB" id="A0A9W8E5M0"/>
<dbReference type="Proteomes" id="UP001150925">
    <property type="component" value="Unassembled WGS sequence"/>
</dbReference>
<keyword evidence="1" id="KW-1133">Transmembrane helix</keyword>
<comment type="subcellular location">
    <subcellularLocation>
        <location evidence="1">Mitochondrion inner membrane</location>
    </subcellularLocation>
</comment>
<dbReference type="GO" id="GO:0044284">
    <property type="term" value="C:mitochondrial crista junction"/>
    <property type="evidence" value="ECO:0007669"/>
    <property type="project" value="TreeGrafter"/>
</dbReference>
<sequence>MTSDSHPNDVVPNPKKLDIYDKEEPQPLPVYGPSRLQLAIKEARLKAERAASLAVTHKNIAVDRWIEFERHTGSVIRNTIPREERLFPGAIYVAVAGLAGSIFSRKRNFLVRWTTPLVFAAASSFYFLPGTARTLSQNIYGAYRDPATEQQAREVFGKLTGLGDRFNNNIERTVHDARQNLVESVRTLESPASNEPKK</sequence>
<keyword evidence="1" id="KW-0496">Mitochondrion</keyword>
<gene>
    <name evidence="2" type="ORF">IWQ62_000828</name>
</gene>
<organism evidence="2 3">
    <name type="scientific">Dispira parvispora</name>
    <dbReference type="NCBI Taxonomy" id="1520584"/>
    <lineage>
        <taxon>Eukaryota</taxon>
        <taxon>Fungi</taxon>
        <taxon>Fungi incertae sedis</taxon>
        <taxon>Zoopagomycota</taxon>
        <taxon>Kickxellomycotina</taxon>
        <taxon>Dimargaritomycetes</taxon>
        <taxon>Dimargaritales</taxon>
        <taxon>Dimargaritaceae</taxon>
        <taxon>Dispira</taxon>
    </lineage>
</organism>
<dbReference type="PANTHER" id="PTHR28268:SF1">
    <property type="entry name" value="MICOS SUBUNIT MIC26"/>
    <property type="match status" value="1"/>
</dbReference>
<evidence type="ECO:0000313" key="3">
    <source>
        <dbReference type="Proteomes" id="UP001150925"/>
    </source>
</evidence>
<dbReference type="PANTHER" id="PTHR28268">
    <property type="entry name" value="MICOS SUBUNIT MIC26"/>
    <property type="match status" value="1"/>
</dbReference>
<keyword evidence="1" id="KW-0812">Transmembrane</keyword>
<dbReference type="GO" id="GO:0061617">
    <property type="term" value="C:MICOS complex"/>
    <property type="evidence" value="ECO:0007669"/>
    <property type="project" value="UniProtKB-UniRule"/>
</dbReference>
<dbReference type="OrthoDB" id="2399148at2759"/>
<proteinExistence type="predicted"/>
<dbReference type="EMBL" id="JANBPY010000093">
    <property type="protein sequence ID" value="KAJ1969113.1"/>
    <property type="molecule type" value="Genomic_DNA"/>
</dbReference>
<comment type="subunit">
    <text evidence="1">Component of the mitochondrial contact site and cristae organizing system (MICOS) complex.</text>
</comment>
<dbReference type="Pfam" id="PF09769">
    <property type="entry name" value="ApoO"/>
    <property type="match status" value="1"/>
</dbReference>
<reference evidence="2" key="1">
    <citation type="submission" date="2022-07" db="EMBL/GenBank/DDBJ databases">
        <title>Phylogenomic reconstructions and comparative analyses of Kickxellomycotina fungi.</title>
        <authorList>
            <person name="Reynolds N.K."/>
            <person name="Stajich J.E."/>
            <person name="Barry K."/>
            <person name="Grigoriev I.V."/>
            <person name="Crous P."/>
            <person name="Smith M.E."/>
        </authorList>
    </citation>
    <scope>NUCLEOTIDE SEQUENCE</scope>
    <source>
        <strain evidence="2">RSA 1196</strain>
    </source>
</reference>
<comment type="caution">
    <text evidence="2">The sequence shown here is derived from an EMBL/GenBank/DDBJ whole genome shotgun (WGS) entry which is preliminary data.</text>
</comment>
<comment type="function">
    <text evidence="1">Component of the MICOS complex, a large protein complex of the mitochondrial inner membrane that plays crucial roles in the maintenance of crista junctions, inner membrane architecture, and formation of contact sites to the outer membrane.</text>
</comment>
<dbReference type="InterPro" id="IPR019166">
    <property type="entry name" value="MIC26/MIC27"/>
</dbReference>
<feature type="transmembrane region" description="Helical" evidence="1">
    <location>
        <begin position="110"/>
        <end position="128"/>
    </location>
</feature>
<keyword evidence="1" id="KW-0999">Mitochondrion inner membrane</keyword>
<evidence type="ECO:0000313" key="2">
    <source>
        <dbReference type="EMBL" id="KAJ1969113.1"/>
    </source>
</evidence>
<name>A0A9W8E5M0_9FUNG</name>
<keyword evidence="1" id="KW-0472">Membrane</keyword>
<feature type="transmembrane region" description="Helical" evidence="1">
    <location>
        <begin position="86"/>
        <end position="104"/>
    </location>
</feature>
<protein>
    <recommendedName>
        <fullName evidence="1">MICOS complex subunit</fullName>
    </recommendedName>
</protein>
<keyword evidence="3" id="KW-1185">Reference proteome</keyword>
<evidence type="ECO:0000256" key="1">
    <source>
        <dbReference type="RuleBase" id="RU363021"/>
    </source>
</evidence>